<dbReference type="EMBL" id="VTUX01000007">
    <property type="protein sequence ID" value="KAA1189540.1"/>
    <property type="molecule type" value="Genomic_DNA"/>
</dbReference>
<dbReference type="Proteomes" id="UP000323708">
    <property type="component" value="Unassembled WGS sequence"/>
</dbReference>
<dbReference type="PROSITE" id="PS51318">
    <property type="entry name" value="TAT"/>
    <property type="match status" value="1"/>
</dbReference>
<protein>
    <submittedName>
        <fullName evidence="2">ABC transporter substrate-binding protein</fullName>
    </submittedName>
</protein>
<proteinExistence type="predicted"/>
<dbReference type="AlphaFoldDB" id="A0A5B0WR83"/>
<feature type="domain" description="SsuA/THI5-like" evidence="1">
    <location>
        <begin position="127"/>
        <end position="185"/>
    </location>
</feature>
<name>A0A5B0WR83_9GAMM</name>
<dbReference type="SUPFAM" id="SSF53850">
    <property type="entry name" value="Periplasmic binding protein-like II"/>
    <property type="match status" value="1"/>
</dbReference>
<sequence length="379" mass="42427">MDNAMTTSTRRNLLKSAGAIAGGASLLGTSLGATSEVRRQLPQVKVAGYDYDRVKGIMDGRAGIEGAEVSFHYEDIYSVNELAFGDDKPYEVSELGLIPYVNKFINKDYRGYTLIPVFISRVFRHRNIFVRADSGIEKPEDLKGRRVGTPGYGMSANTWIRGFLKDEYGVEADDMQWIETTKSSDAGELSGSGWSAFEPGGESPYFLPEGFPLKPGPAGVDESELLLSGQCDALITAITPQAFIDGDSGIKRLFHDVKATEQAYFRKTGLFPIMHVVGVRTSAIEENPGLPMAVYEMYSSAKQIAYSDLETTTSLKVSLPWVTQEFEQTRELMGRDYWRYGIEANRKELERVMRYTHEQGLVKRREDFLNLFHRSTHNT</sequence>
<organism evidence="2 3">
    <name type="scientific">Pseudohalioglobus sediminis</name>
    <dbReference type="NCBI Taxonomy" id="2606449"/>
    <lineage>
        <taxon>Bacteria</taxon>
        <taxon>Pseudomonadati</taxon>
        <taxon>Pseudomonadota</taxon>
        <taxon>Gammaproteobacteria</taxon>
        <taxon>Cellvibrionales</taxon>
        <taxon>Halieaceae</taxon>
        <taxon>Pseudohalioglobus</taxon>
    </lineage>
</organism>
<gene>
    <name evidence="2" type="ORF">F0M18_14380</name>
</gene>
<accession>A0A5B0WR83</accession>
<evidence type="ECO:0000313" key="2">
    <source>
        <dbReference type="EMBL" id="KAA1189540.1"/>
    </source>
</evidence>
<evidence type="ECO:0000313" key="3">
    <source>
        <dbReference type="Proteomes" id="UP000323708"/>
    </source>
</evidence>
<reference evidence="2 3" key="1">
    <citation type="submission" date="2019-09" db="EMBL/GenBank/DDBJ databases">
        <authorList>
            <person name="Chen X.-Y."/>
        </authorList>
    </citation>
    <scope>NUCLEOTIDE SEQUENCE [LARGE SCALE GENOMIC DNA]</scope>
    <source>
        <strain evidence="2 3">NY5</strain>
    </source>
</reference>
<dbReference type="InterPro" id="IPR015168">
    <property type="entry name" value="SsuA/THI5"/>
</dbReference>
<evidence type="ECO:0000259" key="1">
    <source>
        <dbReference type="Pfam" id="PF09084"/>
    </source>
</evidence>
<dbReference type="InterPro" id="IPR006311">
    <property type="entry name" value="TAT_signal"/>
</dbReference>
<dbReference type="Gene3D" id="3.40.190.10">
    <property type="entry name" value="Periplasmic binding protein-like II"/>
    <property type="match status" value="1"/>
</dbReference>
<dbReference type="Pfam" id="PF09084">
    <property type="entry name" value="NMT1"/>
    <property type="match status" value="1"/>
</dbReference>
<comment type="caution">
    <text evidence="2">The sequence shown here is derived from an EMBL/GenBank/DDBJ whole genome shotgun (WGS) entry which is preliminary data.</text>
</comment>
<keyword evidence="3" id="KW-1185">Reference proteome</keyword>